<protein>
    <recommendedName>
        <fullName evidence="7">Reverse transcriptase RNase H-like domain-containing protein</fullName>
    </recommendedName>
</protein>
<evidence type="ECO:0000256" key="5">
    <source>
        <dbReference type="ARBA" id="ARBA00022801"/>
    </source>
</evidence>
<dbReference type="CDD" id="cd09274">
    <property type="entry name" value="RNase_HI_RT_Ty3"/>
    <property type="match status" value="1"/>
</dbReference>
<evidence type="ECO:0000259" key="7">
    <source>
        <dbReference type="Pfam" id="PF17917"/>
    </source>
</evidence>
<evidence type="ECO:0000313" key="9">
    <source>
        <dbReference type="Proteomes" id="UP001472677"/>
    </source>
</evidence>
<keyword evidence="4" id="KW-0255">Endonuclease</keyword>
<dbReference type="PANTHER" id="PTHR34072:SF57">
    <property type="entry name" value="RNA-DIRECTED DNA POLYMERASE"/>
    <property type="match status" value="1"/>
</dbReference>
<evidence type="ECO:0000256" key="3">
    <source>
        <dbReference type="ARBA" id="ARBA00022722"/>
    </source>
</evidence>
<dbReference type="Pfam" id="PF17917">
    <property type="entry name" value="RT_RNaseH"/>
    <property type="match status" value="1"/>
</dbReference>
<evidence type="ECO:0000256" key="6">
    <source>
        <dbReference type="ARBA" id="ARBA00022918"/>
    </source>
</evidence>
<evidence type="ECO:0000256" key="2">
    <source>
        <dbReference type="ARBA" id="ARBA00022695"/>
    </source>
</evidence>
<dbReference type="SUPFAM" id="SSF56672">
    <property type="entry name" value="DNA/RNA polymerases"/>
    <property type="match status" value="1"/>
</dbReference>
<feature type="domain" description="Reverse transcriptase RNase H-like" evidence="7">
    <location>
        <begin position="340"/>
        <end position="441"/>
    </location>
</feature>
<dbReference type="PANTHER" id="PTHR34072">
    <property type="entry name" value="ENZYMATIC POLYPROTEIN-RELATED"/>
    <property type="match status" value="1"/>
</dbReference>
<organism evidence="8 9">
    <name type="scientific">Hibiscus sabdariffa</name>
    <name type="common">roselle</name>
    <dbReference type="NCBI Taxonomy" id="183260"/>
    <lineage>
        <taxon>Eukaryota</taxon>
        <taxon>Viridiplantae</taxon>
        <taxon>Streptophyta</taxon>
        <taxon>Embryophyta</taxon>
        <taxon>Tracheophyta</taxon>
        <taxon>Spermatophyta</taxon>
        <taxon>Magnoliopsida</taxon>
        <taxon>eudicotyledons</taxon>
        <taxon>Gunneridae</taxon>
        <taxon>Pentapetalae</taxon>
        <taxon>rosids</taxon>
        <taxon>malvids</taxon>
        <taxon>Malvales</taxon>
        <taxon>Malvaceae</taxon>
        <taxon>Malvoideae</taxon>
        <taxon>Hibiscus</taxon>
    </lineage>
</organism>
<comment type="caution">
    <text evidence="8">The sequence shown here is derived from an EMBL/GenBank/DDBJ whole genome shotgun (WGS) entry which is preliminary data.</text>
</comment>
<keyword evidence="1" id="KW-0808">Transferase</keyword>
<name>A0ABR2G2Q7_9ROSI</name>
<evidence type="ECO:0000313" key="8">
    <source>
        <dbReference type="EMBL" id="KAK8593168.1"/>
    </source>
</evidence>
<dbReference type="InterPro" id="IPR043502">
    <property type="entry name" value="DNA/RNA_pol_sf"/>
</dbReference>
<keyword evidence="9" id="KW-1185">Reference proteome</keyword>
<keyword evidence="2" id="KW-0548">Nucleotidyltransferase</keyword>
<reference evidence="8 9" key="1">
    <citation type="journal article" date="2024" name="G3 (Bethesda)">
        <title>Genome assembly of Hibiscus sabdariffa L. provides insights into metabolisms of medicinal natural products.</title>
        <authorList>
            <person name="Kim T."/>
        </authorList>
    </citation>
    <scope>NUCLEOTIDE SEQUENCE [LARGE SCALE GENOMIC DNA]</scope>
    <source>
        <strain evidence="8">TK-2024</strain>
        <tissue evidence="8">Old leaves</tissue>
    </source>
</reference>
<dbReference type="EMBL" id="JBBPBM010000003">
    <property type="protein sequence ID" value="KAK8593168.1"/>
    <property type="molecule type" value="Genomic_DNA"/>
</dbReference>
<proteinExistence type="predicted"/>
<accession>A0ABR2G2Q7</accession>
<dbReference type="InterPro" id="IPR041373">
    <property type="entry name" value="RT_RNaseH"/>
</dbReference>
<keyword evidence="6" id="KW-0695">RNA-directed DNA polymerase</keyword>
<keyword evidence="5" id="KW-0378">Hydrolase</keyword>
<evidence type="ECO:0000256" key="4">
    <source>
        <dbReference type="ARBA" id="ARBA00022759"/>
    </source>
</evidence>
<dbReference type="Gene3D" id="3.30.70.270">
    <property type="match status" value="1"/>
</dbReference>
<dbReference type="Gene3D" id="3.10.10.10">
    <property type="entry name" value="HIV Type 1 Reverse Transcriptase, subunit A, domain 1"/>
    <property type="match status" value="1"/>
</dbReference>
<dbReference type="Proteomes" id="UP001472677">
    <property type="component" value="Unassembled WGS sequence"/>
</dbReference>
<gene>
    <name evidence="8" type="ORF">V6N12_045253</name>
</gene>
<dbReference type="InterPro" id="IPR043128">
    <property type="entry name" value="Rev_trsase/Diguanyl_cyclase"/>
</dbReference>
<sequence length="574" mass="66126">MKNERADNSPEILLGRPFLGMTNVKIEVRSGLLTLECNGEIVKFNVYKAMRYPEDVQSINFIDMLEPVPQVELKELSKHLKYAYLGDNDNLPVIVSNKLSEKDENDLIEVLRKHKEAIWWTIADIKGLSPSTCMHKIKVEENPKPSREGQRRLNLPVMEVVKKEIQKLLDADIIYPISDSNWVSLIHVVPKKTGVTVVKNPEGVFQIPVVPEDQEKTTFTCPFETFAYRRMPFRLCNASATFQRCMVCIFSDFIEKVDQSKTNVISSLPYPTTVRETRSFLGHAGFYRRFIKDFSKIAQPLCNLLQKDQIFDFNSAYKDAWDTLKEKLISDPIVQQLNWEHPFELMCDASDTSVDVVLGQKIGKESHVIAYASRTLDSAQKNYLTTEKELLAIVFALEKFLSYLLGTYIIVFSDHAVLRYLMSKKEAKRRLIRCILLLQEFNLETKDKKGRENLVADHLSQISLFSSDPPIKEEFPDEHLLLTQKGKMPRFADMVNYLVTGKVPTHLPRSAINRTKKNSRFYVWDDPYLWKHCSDQVIRCCIAEDDVNSILNFCHSYSCGGHFGPKRIAHKILE</sequence>
<keyword evidence="3" id="KW-0540">Nuclease</keyword>
<evidence type="ECO:0000256" key="1">
    <source>
        <dbReference type="ARBA" id="ARBA00022679"/>
    </source>
</evidence>